<dbReference type="AlphaFoldDB" id="A0ABD3QCC1"/>
<keyword evidence="1 2" id="KW-0238">DNA-binding</keyword>
<evidence type="ECO:0000256" key="1">
    <source>
        <dbReference type="ARBA" id="ARBA00023125"/>
    </source>
</evidence>
<protein>
    <recommendedName>
        <fullName evidence="4">HMG box domain-containing protein</fullName>
    </recommendedName>
</protein>
<evidence type="ECO:0000313" key="5">
    <source>
        <dbReference type="EMBL" id="KAL3798009.1"/>
    </source>
</evidence>
<evidence type="ECO:0000313" key="6">
    <source>
        <dbReference type="Proteomes" id="UP001530400"/>
    </source>
</evidence>
<dbReference type="GO" id="GO:0003677">
    <property type="term" value="F:DNA binding"/>
    <property type="evidence" value="ECO:0007669"/>
    <property type="project" value="UniProtKB-UniRule"/>
</dbReference>
<name>A0ABD3QCC1_9STRA</name>
<evidence type="ECO:0000256" key="3">
    <source>
        <dbReference type="SAM" id="MobiDB-lite"/>
    </source>
</evidence>
<dbReference type="Proteomes" id="UP001530400">
    <property type="component" value="Unassembled WGS sequence"/>
</dbReference>
<dbReference type="EMBL" id="JALLPJ020000231">
    <property type="protein sequence ID" value="KAL3798009.1"/>
    <property type="molecule type" value="Genomic_DNA"/>
</dbReference>
<keyword evidence="2" id="KW-0539">Nucleus</keyword>
<dbReference type="InterPro" id="IPR009071">
    <property type="entry name" value="HMG_box_dom"/>
</dbReference>
<sequence length="367" mass="41741">MNAMAVRSGLPPQEISFGNDTSIAVDSVSKPSSFITSKSNCNAISTIPIPSGPRGAAIPRKPMRPLTAYHIFFQIEREYIIQTLPDDANTANDDDKVTSNKTTLQDVPDRYKEIKLSPDWYFGPGKRPKRKHRKAHGKVGFMELSRIIASRWAELDTLDPEVKEFVQKLAKQELDEYTVDMKRYKEVTRGMQLPTSAVASTASTRSQDKKKTSAPAVPAPTSNKRLRLALKQPIAPISMPPQGNYAQQPIDLTDEIDYFISRINNDARHLLPPPRQPMNDTRCIYSASVHYPRPERRNSLLTFLEPLFDTVELEQDTVIHEAQEMERQGEEEVVHCHKKQRRNSPSTVAVDIHDDEIIRMWKENNVR</sequence>
<dbReference type="GO" id="GO:0005634">
    <property type="term" value="C:nucleus"/>
    <property type="evidence" value="ECO:0007669"/>
    <property type="project" value="UniProtKB-UniRule"/>
</dbReference>
<feature type="DNA-binding region" description="HMG box" evidence="2">
    <location>
        <begin position="62"/>
        <end position="185"/>
    </location>
</feature>
<dbReference type="SUPFAM" id="SSF47095">
    <property type="entry name" value="HMG-box"/>
    <property type="match status" value="1"/>
</dbReference>
<reference evidence="5 6" key="1">
    <citation type="submission" date="2024-10" db="EMBL/GenBank/DDBJ databases">
        <title>Updated reference genomes for cyclostephanoid diatoms.</title>
        <authorList>
            <person name="Roberts W.R."/>
            <person name="Alverson A.J."/>
        </authorList>
    </citation>
    <scope>NUCLEOTIDE SEQUENCE [LARGE SCALE GENOMIC DNA]</scope>
    <source>
        <strain evidence="5 6">AJA010-31</strain>
    </source>
</reference>
<organism evidence="5 6">
    <name type="scientific">Cyclotella atomus</name>
    <dbReference type="NCBI Taxonomy" id="382360"/>
    <lineage>
        <taxon>Eukaryota</taxon>
        <taxon>Sar</taxon>
        <taxon>Stramenopiles</taxon>
        <taxon>Ochrophyta</taxon>
        <taxon>Bacillariophyta</taxon>
        <taxon>Coscinodiscophyceae</taxon>
        <taxon>Thalassiosirophycidae</taxon>
        <taxon>Stephanodiscales</taxon>
        <taxon>Stephanodiscaceae</taxon>
        <taxon>Cyclotella</taxon>
    </lineage>
</organism>
<proteinExistence type="predicted"/>
<keyword evidence="6" id="KW-1185">Reference proteome</keyword>
<dbReference type="Gene3D" id="1.10.30.10">
    <property type="entry name" value="High mobility group box domain"/>
    <property type="match status" value="1"/>
</dbReference>
<comment type="caution">
    <text evidence="5">The sequence shown here is derived from an EMBL/GenBank/DDBJ whole genome shotgun (WGS) entry which is preliminary data.</text>
</comment>
<feature type="compositionally biased region" description="Low complexity" evidence="3">
    <location>
        <begin position="195"/>
        <end position="204"/>
    </location>
</feature>
<dbReference type="PANTHER" id="PTHR48112:SF15">
    <property type="entry name" value="HMG BOX DOMAIN-CONTAINING PROTEIN"/>
    <property type="match status" value="1"/>
</dbReference>
<gene>
    <name evidence="5" type="ORF">ACHAWO_005424</name>
</gene>
<feature type="region of interest" description="Disordered" evidence="3">
    <location>
        <begin position="195"/>
        <end position="220"/>
    </location>
</feature>
<dbReference type="InterPro" id="IPR036910">
    <property type="entry name" value="HMG_box_dom_sf"/>
</dbReference>
<feature type="domain" description="HMG box" evidence="4">
    <location>
        <begin position="62"/>
        <end position="185"/>
    </location>
</feature>
<dbReference type="PANTHER" id="PTHR48112">
    <property type="entry name" value="HIGH MOBILITY GROUP PROTEIN DSP1"/>
    <property type="match status" value="1"/>
</dbReference>
<dbReference type="PROSITE" id="PS50118">
    <property type="entry name" value="HMG_BOX_2"/>
    <property type="match status" value="1"/>
</dbReference>
<accession>A0ABD3QCC1</accession>
<evidence type="ECO:0000259" key="4">
    <source>
        <dbReference type="PROSITE" id="PS50118"/>
    </source>
</evidence>
<dbReference type="InterPro" id="IPR050342">
    <property type="entry name" value="HMGB"/>
</dbReference>
<evidence type="ECO:0000256" key="2">
    <source>
        <dbReference type="PROSITE-ProRule" id="PRU00267"/>
    </source>
</evidence>